<organism evidence="1 2">
    <name type="scientific">Hydrogeniiclostridium mannosilyticum</name>
    <dbReference type="NCBI Taxonomy" id="2764322"/>
    <lineage>
        <taxon>Bacteria</taxon>
        <taxon>Bacillati</taxon>
        <taxon>Bacillota</taxon>
        <taxon>Clostridia</taxon>
        <taxon>Eubacteriales</taxon>
        <taxon>Acutalibacteraceae</taxon>
        <taxon>Hydrogeniiclostridium</taxon>
    </lineage>
</organism>
<protein>
    <submittedName>
        <fullName evidence="1">Uncharacterized protein</fullName>
    </submittedName>
</protein>
<dbReference type="Proteomes" id="UP000249377">
    <property type="component" value="Unassembled WGS sequence"/>
</dbReference>
<gene>
    <name evidence="1" type="ORF">DPQ25_12705</name>
</gene>
<keyword evidence="2" id="KW-1185">Reference proteome</keyword>
<evidence type="ECO:0000313" key="1">
    <source>
        <dbReference type="EMBL" id="RAQ22490.1"/>
    </source>
</evidence>
<proteinExistence type="predicted"/>
<dbReference type="AlphaFoldDB" id="A0A328UA56"/>
<evidence type="ECO:0000313" key="2">
    <source>
        <dbReference type="Proteomes" id="UP000249377"/>
    </source>
</evidence>
<accession>A0A328UA56</accession>
<name>A0A328UA56_9FIRM</name>
<sequence length="326" mass="37053">MAMPMNVSFDSSLWREPKGKAGRPQWVYWAFRCDGCLYTIPALYHFEQGLVFDVLQPLSERELNLFYQKYQRYDGEGDPLLSALEHQIEQESPVRRLSLQNICVDGLVCTDFSSSASARTPWNQEALAEWREAYADCLQQQFFACQRFCLPYKHRSTQENIGSLALTVREREVFYPLSASFSLEAGLRQKKLIKWQYPFTGEELTFTFQHPVQEEAMLNHAPLYIASAVYTCTPAPPQKIRLAFDSSFQEEGCMEAGSIGMIGGCNGPTAIFCADSLSEKPDGQLVYAKPSRRRNESPRFQLTGVFVQARGNQTFRLGDHISSSAR</sequence>
<dbReference type="RefSeq" id="WP_112333551.1">
    <property type="nucleotide sequence ID" value="NZ_QLYR01000012.1"/>
</dbReference>
<dbReference type="EMBL" id="QLYR01000012">
    <property type="protein sequence ID" value="RAQ22490.1"/>
    <property type="molecule type" value="Genomic_DNA"/>
</dbReference>
<reference evidence="1 2" key="1">
    <citation type="submission" date="2018-06" db="EMBL/GenBank/DDBJ databases">
        <title>Noncontiguous genome sequence of Ruminococcaceae bacterium ASD2818.</title>
        <authorList>
            <person name="Chaplin A.V."/>
            <person name="Sokolova S.R."/>
            <person name="Kochetkova T.O."/>
            <person name="Goltsov A.Y."/>
            <person name="Trofimov D.Y."/>
            <person name="Efimov B.A."/>
        </authorList>
    </citation>
    <scope>NUCLEOTIDE SEQUENCE [LARGE SCALE GENOMIC DNA]</scope>
    <source>
        <strain evidence="1 2">ASD2818</strain>
    </source>
</reference>
<comment type="caution">
    <text evidence="1">The sequence shown here is derived from an EMBL/GenBank/DDBJ whole genome shotgun (WGS) entry which is preliminary data.</text>
</comment>